<proteinExistence type="predicted"/>
<gene>
    <name evidence="2" type="ORF">KXQ929_LOCUS51089</name>
</gene>
<dbReference type="Proteomes" id="UP000663868">
    <property type="component" value="Unassembled WGS sequence"/>
</dbReference>
<name>A0A820P7G7_9BILA</name>
<dbReference type="Gene3D" id="2.120.10.30">
    <property type="entry name" value="TolB, C-terminal domain"/>
    <property type="match status" value="1"/>
</dbReference>
<feature type="non-terminal residue" evidence="2">
    <location>
        <position position="1"/>
    </location>
</feature>
<dbReference type="InterPro" id="IPR001258">
    <property type="entry name" value="NHL_repeat"/>
</dbReference>
<reference evidence="2" key="1">
    <citation type="submission" date="2021-02" db="EMBL/GenBank/DDBJ databases">
        <authorList>
            <person name="Nowell W R."/>
        </authorList>
    </citation>
    <scope>NUCLEOTIDE SEQUENCE</scope>
</reference>
<evidence type="ECO:0000256" key="1">
    <source>
        <dbReference type="ARBA" id="ARBA00022737"/>
    </source>
</evidence>
<sequence>GSRSTGFYCIAGCTSKPGSTSTHLDYPYAAVFDNFGNIFVTDQDNHRIQKFLLITNNPKNFNFSSLIIYLKYFQFCDVCLK</sequence>
<dbReference type="AlphaFoldDB" id="A0A820P7G7"/>
<accession>A0A820P7G7</accession>
<protein>
    <submittedName>
        <fullName evidence="2">Uncharacterized protein</fullName>
    </submittedName>
</protein>
<evidence type="ECO:0000313" key="2">
    <source>
        <dbReference type="EMBL" id="CAF4402239.1"/>
    </source>
</evidence>
<keyword evidence="1" id="KW-0677">Repeat</keyword>
<dbReference type="EMBL" id="CAJOBB010024634">
    <property type="protein sequence ID" value="CAF4402239.1"/>
    <property type="molecule type" value="Genomic_DNA"/>
</dbReference>
<evidence type="ECO:0000313" key="3">
    <source>
        <dbReference type="Proteomes" id="UP000663868"/>
    </source>
</evidence>
<dbReference type="SUPFAM" id="SSF101898">
    <property type="entry name" value="NHL repeat"/>
    <property type="match status" value="1"/>
</dbReference>
<comment type="caution">
    <text evidence="2">The sequence shown here is derived from an EMBL/GenBank/DDBJ whole genome shotgun (WGS) entry which is preliminary data.</text>
</comment>
<dbReference type="InterPro" id="IPR011042">
    <property type="entry name" value="6-blade_b-propeller_TolB-like"/>
</dbReference>
<organism evidence="2 3">
    <name type="scientific">Adineta steineri</name>
    <dbReference type="NCBI Taxonomy" id="433720"/>
    <lineage>
        <taxon>Eukaryota</taxon>
        <taxon>Metazoa</taxon>
        <taxon>Spiralia</taxon>
        <taxon>Gnathifera</taxon>
        <taxon>Rotifera</taxon>
        <taxon>Eurotatoria</taxon>
        <taxon>Bdelloidea</taxon>
        <taxon>Adinetida</taxon>
        <taxon>Adinetidae</taxon>
        <taxon>Adineta</taxon>
    </lineage>
</organism>
<dbReference type="Pfam" id="PF01436">
    <property type="entry name" value="NHL"/>
    <property type="match status" value="1"/>
</dbReference>